<proteinExistence type="predicted"/>
<sequence>MEAYAHLKTAEQLKEEGNGEFRAGRHAQAVAKYRAALKKKSLAAPLRATLLCNVAVCLVRLERWEEAVDAASDCLKGDDAALRRELADAKRPRAAPRRARVAVTTGPRDDDGVVGEARLLDDAALKGALKGKALYGADEQRRRYVAPPAAPAEPPREWVQARMKEALERKKAESGDMPPTKAYRATASGGVVPTWQRTPATAADAAAVDAFKLAAPELLPSDFAAPDAADFNRGYREVDVSVWCRRRLFARLRRLEARYADAGVRDGAAGVVRLTPSSVHGDALMVRVGERWDRAYDLGARFDFEARLGAPRTKDVVMKGKKQRVFMGVPTVRGAVVVRELTHVDGPDEALVELEWGYGTSEFHLEKDEVGLSRAHAAALRELLCPKATAANGVRAAVVDMLRGFVRDYEAEIPGEPRPKLDTISRDAHLDAVDAAVAADRARRGCDVDGAPAFAAAEPWVWQTPTAPSTQLDVDPNSKLAKLNGLDAAPDAPAAPRDDAPPDDAPSDPTDARGGFSHRMMEQFEALSKDGYTVLLGSEEPEAPPEAAARDPLDYDGKFGDVSDSDEELELPGDFEPPGDLGDDSKRLWGAIFKIAKGNPKECQRLMQNPDELQKHPEITALYEELDRP</sequence>
<evidence type="ECO:0008006" key="4">
    <source>
        <dbReference type="Google" id="ProtNLM"/>
    </source>
</evidence>
<dbReference type="Proteomes" id="UP001363151">
    <property type="component" value="Unassembled WGS sequence"/>
</dbReference>
<dbReference type="EMBL" id="JBBJCI010000230">
    <property type="protein sequence ID" value="KAK7238321.1"/>
    <property type="molecule type" value="Genomic_DNA"/>
</dbReference>
<feature type="region of interest" description="Disordered" evidence="1">
    <location>
        <begin position="466"/>
        <end position="515"/>
    </location>
</feature>
<evidence type="ECO:0000256" key="1">
    <source>
        <dbReference type="SAM" id="MobiDB-lite"/>
    </source>
</evidence>
<reference evidence="2 3" key="1">
    <citation type="submission" date="2024-03" db="EMBL/GenBank/DDBJ databases">
        <title>Aureococcus anophagefferens CCMP1851 and Kratosvirus quantuckense: Draft genome of a second virus-susceptible host strain in the model system.</title>
        <authorList>
            <person name="Chase E."/>
            <person name="Truchon A.R."/>
            <person name="Schepens W."/>
            <person name="Wilhelm S.W."/>
        </authorList>
    </citation>
    <scope>NUCLEOTIDE SEQUENCE [LARGE SCALE GENOMIC DNA]</scope>
    <source>
        <strain evidence="2 3">CCMP1851</strain>
    </source>
</reference>
<dbReference type="PANTHER" id="PTHR46014">
    <property type="entry name" value="TETRATRICOPEPTIDE REPEAT PROTEIN 1"/>
    <property type="match status" value="1"/>
</dbReference>
<dbReference type="InterPro" id="IPR011990">
    <property type="entry name" value="TPR-like_helical_dom_sf"/>
</dbReference>
<dbReference type="Gene3D" id="1.25.40.10">
    <property type="entry name" value="Tetratricopeptide repeat domain"/>
    <property type="match status" value="1"/>
</dbReference>
<feature type="region of interest" description="Disordered" evidence="1">
    <location>
        <begin position="541"/>
        <end position="583"/>
    </location>
</feature>
<dbReference type="PANTHER" id="PTHR46014:SF1">
    <property type="entry name" value="TETRATRICOPEPTIDE REPEAT PROTEIN 1"/>
    <property type="match status" value="1"/>
</dbReference>
<keyword evidence="3" id="KW-1185">Reference proteome</keyword>
<feature type="compositionally biased region" description="Acidic residues" evidence="1">
    <location>
        <begin position="563"/>
        <end position="573"/>
    </location>
</feature>
<comment type="caution">
    <text evidence="2">The sequence shown here is derived from an EMBL/GenBank/DDBJ whole genome shotgun (WGS) entry which is preliminary data.</text>
</comment>
<evidence type="ECO:0000313" key="2">
    <source>
        <dbReference type="EMBL" id="KAK7238321.1"/>
    </source>
</evidence>
<dbReference type="SUPFAM" id="SSF48452">
    <property type="entry name" value="TPR-like"/>
    <property type="match status" value="1"/>
</dbReference>
<organism evidence="2 3">
    <name type="scientific">Aureococcus anophagefferens</name>
    <name type="common">Harmful bloom alga</name>
    <dbReference type="NCBI Taxonomy" id="44056"/>
    <lineage>
        <taxon>Eukaryota</taxon>
        <taxon>Sar</taxon>
        <taxon>Stramenopiles</taxon>
        <taxon>Ochrophyta</taxon>
        <taxon>Pelagophyceae</taxon>
        <taxon>Pelagomonadales</taxon>
        <taxon>Pelagomonadaceae</taxon>
        <taxon>Aureococcus</taxon>
    </lineage>
</organism>
<name>A0ABR1FTK6_AURAN</name>
<evidence type="ECO:0000313" key="3">
    <source>
        <dbReference type="Proteomes" id="UP001363151"/>
    </source>
</evidence>
<gene>
    <name evidence="2" type="ORF">SO694_00023054</name>
</gene>
<feature type="compositionally biased region" description="Basic and acidic residues" evidence="1">
    <location>
        <begin position="548"/>
        <end position="561"/>
    </location>
</feature>
<dbReference type="InterPro" id="IPR052769">
    <property type="entry name" value="TPR_domain_protein"/>
</dbReference>
<protein>
    <recommendedName>
        <fullName evidence="4">Activator of Hsp90 ATPase N-terminal domain-containing protein</fullName>
    </recommendedName>
</protein>
<accession>A0ABR1FTK6</accession>